<dbReference type="GO" id="GO:0005737">
    <property type="term" value="C:cytoplasm"/>
    <property type="evidence" value="ECO:0007669"/>
    <property type="project" value="UniProtKB-SubCell"/>
</dbReference>
<evidence type="ECO:0000256" key="5">
    <source>
        <dbReference type="ARBA" id="ARBA00022490"/>
    </source>
</evidence>
<dbReference type="PANTHER" id="PTHR11579:SF0">
    <property type="entry name" value="PROTEIN-L-ISOASPARTATE(D-ASPARTATE) O-METHYLTRANSFERASE"/>
    <property type="match status" value="1"/>
</dbReference>
<dbReference type="RefSeq" id="WP_158255161.1">
    <property type="nucleotide sequence ID" value="NZ_FYDG01000004.1"/>
</dbReference>
<evidence type="ECO:0000256" key="4">
    <source>
        <dbReference type="ARBA" id="ARBA00013346"/>
    </source>
</evidence>
<evidence type="ECO:0000256" key="8">
    <source>
        <dbReference type="ARBA" id="ARBA00022691"/>
    </source>
</evidence>
<dbReference type="GO" id="GO:0032259">
    <property type="term" value="P:methylation"/>
    <property type="evidence" value="ECO:0007669"/>
    <property type="project" value="UniProtKB-KW"/>
</dbReference>
<evidence type="ECO:0000256" key="6">
    <source>
        <dbReference type="ARBA" id="ARBA00022603"/>
    </source>
</evidence>
<dbReference type="InterPro" id="IPR000682">
    <property type="entry name" value="PCMT"/>
</dbReference>
<dbReference type="GO" id="GO:0004719">
    <property type="term" value="F:protein-L-isoaspartate (D-aspartate) O-methyltransferase activity"/>
    <property type="evidence" value="ECO:0007669"/>
    <property type="project" value="UniProtKB-EC"/>
</dbReference>
<dbReference type="Proteomes" id="UP000198418">
    <property type="component" value="Unassembled WGS sequence"/>
</dbReference>
<dbReference type="EMBL" id="FYDG01000004">
    <property type="protein sequence ID" value="SNB71635.1"/>
    <property type="molecule type" value="Genomic_DNA"/>
</dbReference>
<evidence type="ECO:0000313" key="13">
    <source>
        <dbReference type="Proteomes" id="UP000198418"/>
    </source>
</evidence>
<dbReference type="SUPFAM" id="SSF53335">
    <property type="entry name" value="S-adenosyl-L-methionine-dependent methyltransferases"/>
    <property type="match status" value="1"/>
</dbReference>
<accession>A0A212RH92</accession>
<evidence type="ECO:0000256" key="7">
    <source>
        <dbReference type="ARBA" id="ARBA00022679"/>
    </source>
</evidence>
<evidence type="ECO:0000256" key="2">
    <source>
        <dbReference type="ARBA" id="ARBA00005369"/>
    </source>
</evidence>
<proteinExistence type="inferred from homology"/>
<protein>
    <recommendedName>
        <fullName evidence="4">Protein-L-isoaspartate O-methyltransferase</fullName>
        <ecNumber evidence="3">2.1.1.77</ecNumber>
    </recommendedName>
    <alternativeName>
        <fullName evidence="11">L-isoaspartyl protein carboxyl methyltransferase</fullName>
    </alternativeName>
    <alternativeName>
        <fullName evidence="9">Protein L-isoaspartyl methyltransferase</fullName>
    </alternativeName>
    <alternativeName>
        <fullName evidence="10">Protein-beta-aspartate methyltransferase</fullName>
    </alternativeName>
</protein>
<keyword evidence="6 12" id="KW-0489">Methyltransferase</keyword>
<dbReference type="EC" id="2.1.1.77" evidence="3"/>
<comment type="subcellular location">
    <subcellularLocation>
        <location evidence="1">Cytoplasm</location>
    </subcellularLocation>
</comment>
<evidence type="ECO:0000313" key="12">
    <source>
        <dbReference type="EMBL" id="SNB71635.1"/>
    </source>
</evidence>
<dbReference type="OrthoDB" id="9810066at2"/>
<comment type="similarity">
    <text evidence="2">Belongs to the methyltransferase superfamily. L-isoaspartyl/D-aspartyl protein methyltransferase family.</text>
</comment>
<dbReference type="Pfam" id="PF01135">
    <property type="entry name" value="PCMT"/>
    <property type="match status" value="1"/>
</dbReference>
<evidence type="ECO:0000256" key="11">
    <source>
        <dbReference type="ARBA" id="ARBA00031350"/>
    </source>
</evidence>
<name>A0A212RH92_RHOAC</name>
<dbReference type="CDD" id="cd02440">
    <property type="entry name" value="AdoMet_MTases"/>
    <property type="match status" value="1"/>
</dbReference>
<dbReference type="PANTHER" id="PTHR11579">
    <property type="entry name" value="PROTEIN-L-ISOASPARTATE O-METHYLTRANSFERASE"/>
    <property type="match status" value="1"/>
</dbReference>
<evidence type="ECO:0000256" key="3">
    <source>
        <dbReference type="ARBA" id="ARBA00011890"/>
    </source>
</evidence>
<sequence length="233" mass="24606">MAYKPPFPSAAAQARVEARKLAAAQLLLRLRSKGFNDLSLLRAMESAPRENFVGPHQIELALRDIALPLPCGQTIESPSELALALAALGVAAHMRVLEVGTGSGWSAAVLSALVDTVVSVECFDVLAKSARERLERLRIDNVAVIWADGADISPELGLFDRIVVHAAVEAPPPSLLGALGEGGALMAARAGAGAAQDKMERLIYRRGAGDRIEIVSLGPCRAQNLLQGLYSGR</sequence>
<evidence type="ECO:0000256" key="1">
    <source>
        <dbReference type="ARBA" id="ARBA00004496"/>
    </source>
</evidence>
<keyword evidence="5" id="KW-0963">Cytoplasm</keyword>
<evidence type="ECO:0000256" key="10">
    <source>
        <dbReference type="ARBA" id="ARBA00031323"/>
    </source>
</evidence>
<evidence type="ECO:0000256" key="9">
    <source>
        <dbReference type="ARBA" id="ARBA00030757"/>
    </source>
</evidence>
<dbReference type="Gene3D" id="3.40.50.150">
    <property type="entry name" value="Vaccinia Virus protein VP39"/>
    <property type="match status" value="1"/>
</dbReference>
<gene>
    <name evidence="12" type="ORF">SAMN06265338_104182</name>
</gene>
<keyword evidence="13" id="KW-1185">Reference proteome</keyword>
<dbReference type="AlphaFoldDB" id="A0A212RH92"/>
<dbReference type="InterPro" id="IPR029063">
    <property type="entry name" value="SAM-dependent_MTases_sf"/>
</dbReference>
<keyword evidence="7 12" id="KW-0808">Transferase</keyword>
<organism evidence="12 13">
    <name type="scientific">Rhodoblastus acidophilus</name>
    <name type="common">Rhodopseudomonas acidophila</name>
    <dbReference type="NCBI Taxonomy" id="1074"/>
    <lineage>
        <taxon>Bacteria</taxon>
        <taxon>Pseudomonadati</taxon>
        <taxon>Pseudomonadota</taxon>
        <taxon>Alphaproteobacteria</taxon>
        <taxon>Hyphomicrobiales</taxon>
        <taxon>Rhodoblastaceae</taxon>
        <taxon>Rhodoblastus</taxon>
    </lineage>
</organism>
<reference evidence="13" key="1">
    <citation type="submission" date="2017-06" db="EMBL/GenBank/DDBJ databases">
        <authorList>
            <person name="Varghese N."/>
            <person name="Submissions S."/>
        </authorList>
    </citation>
    <scope>NUCLEOTIDE SEQUENCE [LARGE SCALE GENOMIC DNA]</scope>
    <source>
        <strain evidence="13">DSM 137</strain>
    </source>
</reference>
<keyword evidence="8" id="KW-0949">S-adenosyl-L-methionine</keyword>